<comment type="caution">
    <text evidence="7">The sequence shown here is derived from an EMBL/GenBank/DDBJ whole genome shotgun (WGS) entry which is preliminary data.</text>
</comment>
<dbReference type="GO" id="GO:0008932">
    <property type="term" value="F:lytic endotransglycosylase activity"/>
    <property type="evidence" value="ECO:0007669"/>
    <property type="project" value="UniProtKB-UniRule"/>
</dbReference>
<organism evidence="7 8">
    <name type="scientific">Echinimonas agarilytica</name>
    <dbReference type="NCBI Taxonomy" id="1215918"/>
    <lineage>
        <taxon>Bacteria</taxon>
        <taxon>Pseudomonadati</taxon>
        <taxon>Pseudomonadota</taxon>
        <taxon>Gammaproteobacteria</taxon>
        <taxon>Alteromonadales</taxon>
        <taxon>Echinimonadaceae</taxon>
        <taxon>Echinimonas</taxon>
    </lineage>
</organism>
<evidence type="ECO:0000259" key="6">
    <source>
        <dbReference type="PROSITE" id="PS51724"/>
    </source>
</evidence>
<gene>
    <name evidence="4" type="primary">rlpA</name>
    <name evidence="7" type="ORF">NAF29_05225</name>
</gene>
<dbReference type="GO" id="GO:0042834">
    <property type="term" value="F:peptidoglycan binding"/>
    <property type="evidence" value="ECO:0007669"/>
    <property type="project" value="InterPro"/>
</dbReference>
<dbReference type="AlphaFoldDB" id="A0AA41W574"/>
<dbReference type="InterPro" id="IPR036908">
    <property type="entry name" value="RlpA-like_sf"/>
</dbReference>
<dbReference type="InterPro" id="IPR034718">
    <property type="entry name" value="RlpA"/>
</dbReference>
<dbReference type="PANTHER" id="PTHR34183:SF1">
    <property type="entry name" value="ENDOLYTIC PEPTIDOGLYCAN TRANSGLYCOSYLASE RLPA"/>
    <property type="match status" value="1"/>
</dbReference>
<dbReference type="Gene3D" id="2.40.40.10">
    <property type="entry name" value="RlpA-like domain"/>
    <property type="match status" value="1"/>
</dbReference>
<dbReference type="Proteomes" id="UP001165393">
    <property type="component" value="Unassembled WGS sequence"/>
</dbReference>
<dbReference type="HAMAP" id="MF_02071">
    <property type="entry name" value="RlpA"/>
    <property type="match status" value="1"/>
</dbReference>
<dbReference type="SUPFAM" id="SSF110997">
    <property type="entry name" value="Sporulation related repeat"/>
    <property type="match status" value="1"/>
</dbReference>
<dbReference type="PANTHER" id="PTHR34183">
    <property type="entry name" value="ENDOLYTIC PEPTIDOGLYCAN TRANSGLYCOSYLASE RLPA"/>
    <property type="match status" value="1"/>
</dbReference>
<protein>
    <recommendedName>
        <fullName evidence="4">Endolytic peptidoglycan transglycosylase RlpA</fullName>
        <ecNumber evidence="4">4.2.2.-</ecNumber>
    </recommendedName>
</protein>
<evidence type="ECO:0000256" key="1">
    <source>
        <dbReference type="ARBA" id="ARBA00022729"/>
    </source>
</evidence>
<reference evidence="7 8" key="1">
    <citation type="journal article" date="2013" name="Antonie Van Leeuwenhoek">
        <title>Echinimonas agarilytica gen. nov., sp. nov., a new gammaproteobacterium isolated from the sea urchin Strongylocentrotus intermedius.</title>
        <authorList>
            <person name="Nedashkovskaya O.I."/>
            <person name="Stenkova A.M."/>
            <person name="Zhukova N.V."/>
            <person name="Van Trappen S."/>
            <person name="Lee J.S."/>
            <person name="Kim S.B."/>
        </authorList>
    </citation>
    <scope>NUCLEOTIDE SEQUENCE [LARGE SCALE GENOMIC DNA]</scope>
    <source>
        <strain evidence="7 8">KMM 6351</strain>
    </source>
</reference>
<keyword evidence="3 4" id="KW-0961">Cell wall biogenesis/degradation</keyword>
<dbReference type="GO" id="GO:0009279">
    <property type="term" value="C:cell outer membrane"/>
    <property type="evidence" value="ECO:0007669"/>
    <property type="project" value="TreeGrafter"/>
</dbReference>
<dbReference type="InterPro" id="IPR012997">
    <property type="entry name" value="RplA"/>
</dbReference>
<evidence type="ECO:0000313" key="7">
    <source>
        <dbReference type="EMBL" id="MCM2679080.1"/>
    </source>
</evidence>
<comment type="similarity">
    <text evidence="4 5">Belongs to the RlpA family.</text>
</comment>
<evidence type="ECO:0000256" key="2">
    <source>
        <dbReference type="ARBA" id="ARBA00023239"/>
    </source>
</evidence>
<feature type="domain" description="SPOR" evidence="6">
    <location>
        <begin position="144"/>
        <end position="220"/>
    </location>
</feature>
<dbReference type="SUPFAM" id="SSF50685">
    <property type="entry name" value="Barwin-like endoglucanases"/>
    <property type="match status" value="1"/>
</dbReference>
<dbReference type="Pfam" id="PF03330">
    <property type="entry name" value="DPBB_1"/>
    <property type="match status" value="1"/>
</dbReference>
<dbReference type="Pfam" id="PF05036">
    <property type="entry name" value="SPOR"/>
    <property type="match status" value="1"/>
</dbReference>
<comment type="function">
    <text evidence="4">Lytic transglycosylase with a strong preference for naked glycan strands that lack stem peptides.</text>
</comment>
<dbReference type="FunFam" id="2.40.40.10:FF:000003">
    <property type="entry name" value="Endolytic peptidoglycan transglycosylase RlpA"/>
    <property type="match status" value="1"/>
</dbReference>
<dbReference type="NCBIfam" id="TIGR00413">
    <property type="entry name" value="rlpA"/>
    <property type="match status" value="1"/>
</dbReference>
<dbReference type="GO" id="GO:0071555">
    <property type="term" value="P:cell wall organization"/>
    <property type="evidence" value="ECO:0007669"/>
    <property type="project" value="UniProtKB-KW"/>
</dbReference>
<dbReference type="EC" id="4.2.2.-" evidence="4"/>
<evidence type="ECO:0000313" key="8">
    <source>
        <dbReference type="Proteomes" id="UP001165393"/>
    </source>
</evidence>
<evidence type="ECO:0000256" key="4">
    <source>
        <dbReference type="HAMAP-Rule" id="MF_02071"/>
    </source>
</evidence>
<keyword evidence="2 4" id="KW-0456">Lyase</keyword>
<dbReference type="GO" id="GO:0000270">
    <property type="term" value="P:peptidoglycan metabolic process"/>
    <property type="evidence" value="ECO:0007669"/>
    <property type="project" value="UniProtKB-UniRule"/>
</dbReference>
<proteinExistence type="inferred from homology"/>
<name>A0AA41W574_9GAMM</name>
<dbReference type="EMBL" id="JAMQGP010000002">
    <property type="protein sequence ID" value="MCM2679080.1"/>
    <property type="molecule type" value="Genomic_DNA"/>
</dbReference>
<dbReference type="PROSITE" id="PS51724">
    <property type="entry name" value="SPOR"/>
    <property type="match status" value="1"/>
</dbReference>
<dbReference type="InterPro" id="IPR036680">
    <property type="entry name" value="SPOR-like_sf"/>
</dbReference>
<keyword evidence="1" id="KW-0732">Signal</keyword>
<accession>A0AA41W574</accession>
<sequence>MDHAKGFTEVGHASWYGKKFHGHKTSNGEIYDMYAMSAAHKNLPIPTYVKVTRIDNGKQVIVRVNDRGPFHQGRVIDLSYAAAHKLDMLKSGTSKVKLEAIVVPPPWEQEPLFEAITPVSTSLKVEAQTAETLPIAASPAMSPTNTEPDLYVQVTATQDSTKAARLVDQLALLFETDARTINEQQIHKVQLGPFKTEDDANKLIEILKQGEFSSAFKVYAQ</sequence>
<dbReference type="InterPro" id="IPR007730">
    <property type="entry name" value="SPOR-like_dom"/>
</dbReference>
<dbReference type="InterPro" id="IPR009009">
    <property type="entry name" value="RlpA-like_DPBB"/>
</dbReference>
<evidence type="ECO:0000256" key="5">
    <source>
        <dbReference type="RuleBase" id="RU003495"/>
    </source>
</evidence>
<keyword evidence="8" id="KW-1185">Reference proteome</keyword>
<dbReference type="CDD" id="cd22268">
    <property type="entry name" value="DPBB_RlpA-like"/>
    <property type="match status" value="1"/>
</dbReference>
<evidence type="ECO:0000256" key="3">
    <source>
        <dbReference type="ARBA" id="ARBA00023316"/>
    </source>
</evidence>
<dbReference type="Gene3D" id="3.30.70.1070">
    <property type="entry name" value="Sporulation related repeat"/>
    <property type="match status" value="1"/>
</dbReference>